<keyword evidence="4" id="KW-1185">Reference proteome</keyword>
<name>A0AAJ7TC98_PETMA</name>
<evidence type="ECO:0000313" key="5">
    <source>
        <dbReference type="RefSeq" id="XP_032814231.1"/>
    </source>
</evidence>
<dbReference type="Pfam" id="PF04089">
    <property type="entry name" value="BRICHOS"/>
    <property type="match status" value="1"/>
</dbReference>
<dbReference type="AlphaFoldDB" id="A0AAJ7TC98"/>
<organism evidence="4 5">
    <name type="scientific">Petromyzon marinus</name>
    <name type="common">Sea lamprey</name>
    <dbReference type="NCBI Taxonomy" id="7757"/>
    <lineage>
        <taxon>Eukaryota</taxon>
        <taxon>Metazoa</taxon>
        <taxon>Chordata</taxon>
        <taxon>Craniata</taxon>
        <taxon>Vertebrata</taxon>
        <taxon>Cyclostomata</taxon>
        <taxon>Hyperoartia</taxon>
        <taxon>Petromyzontiformes</taxon>
        <taxon>Petromyzontidae</taxon>
        <taxon>Petromyzon</taxon>
    </lineage>
</organism>
<evidence type="ECO:0000259" key="3">
    <source>
        <dbReference type="PROSITE" id="PS50869"/>
    </source>
</evidence>
<evidence type="ECO:0000256" key="2">
    <source>
        <dbReference type="SAM" id="Phobius"/>
    </source>
</evidence>
<protein>
    <submittedName>
        <fullName evidence="5">Uncharacterized protein LOC116944616</fullName>
    </submittedName>
</protein>
<dbReference type="RefSeq" id="XP_032814231.1">
    <property type="nucleotide sequence ID" value="XM_032958340.1"/>
</dbReference>
<accession>A0AAJ7TC98</accession>
<dbReference type="Gene3D" id="3.30.390.150">
    <property type="match status" value="1"/>
</dbReference>
<keyword evidence="2" id="KW-0472">Membrane</keyword>
<dbReference type="PROSITE" id="PS50869">
    <property type="entry name" value="BRICHOS"/>
    <property type="match status" value="1"/>
</dbReference>
<sequence>MEKGFDSTAALDAPPAYPAESRFSRKFIIICASLLLLLLIAVVVAGVLLGVFIGGSNATELYKVIVKNKDGKPEEQTVQVNPKENLATFYIQNGNISSTTLLDYGKNLVVMRTNDPGECYVREIGAEDFPSLSKLRDSLKNLNGKTVQEKDNSEASSFVPGPEIFDRSPFGRSSGHLCQDVRTFWLVKGNPTTRGWWSKIKNAVVTVCSIIPCSIGVTIPFR</sequence>
<keyword evidence="2" id="KW-1133">Transmembrane helix</keyword>
<evidence type="ECO:0000256" key="1">
    <source>
        <dbReference type="ARBA" id="ARBA00023157"/>
    </source>
</evidence>
<keyword evidence="2" id="KW-0812">Transmembrane</keyword>
<feature type="transmembrane region" description="Helical" evidence="2">
    <location>
        <begin position="27"/>
        <end position="53"/>
    </location>
</feature>
<dbReference type="InterPro" id="IPR051772">
    <property type="entry name" value="Gastrokine"/>
</dbReference>
<dbReference type="InterPro" id="IPR007084">
    <property type="entry name" value="BRICHOS_dom"/>
</dbReference>
<feature type="domain" description="BRICHOS" evidence="3">
    <location>
        <begin position="92"/>
        <end position="186"/>
    </location>
</feature>
<dbReference type="KEGG" id="pmrn:116944616"/>
<evidence type="ECO:0000313" key="4">
    <source>
        <dbReference type="Proteomes" id="UP001318040"/>
    </source>
</evidence>
<keyword evidence="1" id="KW-1015">Disulfide bond</keyword>
<dbReference type="PANTHER" id="PTHR16483">
    <property type="entry name" value="GASTROKINE 1"/>
    <property type="match status" value="1"/>
</dbReference>
<gene>
    <name evidence="5" type="primary">LOC116944616</name>
</gene>
<dbReference type="Proteomes" id="UP001318040">
    <property type="component" value="Chromosome 21"/>
</dbReference>
<dbReference type="SMART" id="SM01039">
    <property type="entry name" value="BRICHOS"/>
    <property type="match status" value="1"/>
</dbReference>
<reference evidence="5" key="1">
    <citation type="submission" date="2025-08" db="UniProtKB">
        <authorList>
            <consortium name="RefSeq"/>
        </authorList>
    </citation>
    <scope>IDENTIFICATION</scope>
    <source>
        <tissue evidence="5">Sperm</tissue>
    </source>
</reference>
<proteinExistence type="predicted"/>